<evidence type="ECO:0000256" key="1">
    <source>
        <dbReference type="SAM" id="MobiDB-lite"/>
    </source>
</evidence>
<keyword evidence="3" id="KW-1185">Reference proteome</keyword>
<sequence>MGAKVETLVSGGFANDSAGSSEGTTLYRNPGTLVGFGPRHCSDDWDPSPKQATPSPGRMRESAKISKKRLSERLPATAERLTQPDMA</sequence>
<dbReference type="EMBL" id="WIGO01000025">
    <property type="protein sequence ID" value="KAF6837405.1"/>
    <property type="molecule type" value="Genomic_DNA"/>
</dbReference>
<organism evidence="2 3">
    <name type="scientific">Colletotrichum plurivorum</name>
    <dbReference type="NCBI Taxonomy" id="2175906"/>
    <lineage>
        <taxon>Eukaryota</taxon>
        <taxon>Fungi</taxon>
        <taxon>Dikarya</taxon>
        <taxon>Ascomycota</taxon>
        <taxon>Pezizomycotina</taxon>
        <taxon>Sordariomycetes</taxon>
        <taxon>Hypocreomycetidae</taxon>
        <taxon>Glomerellales</taxon>
        <taxon>Glomerellaceae</taxon>
        <taxon>Colletotrichum</taxon>
        <taxon>Colletotrichum orchidearum species complex</taxon>
    </lineage>
</organism>
<feature type="compositionally biased region" description="Polar residues" evidence="1">
    <location>
        <begin position="17"/>
        <end position="27"/>
    </location>
</feature>
<proteinExistence type="predicted"/>
<feature type="compositionally biased region" description="Basic and acidic residues" evidence="1">
    <location>
        <begin position="58"/>
        <end position="72"/>
    </location>
</feature>
<evidence type="ECO:0000313" key="2">
    <source>
        <dbReference type="EMBL" id="KAF6837405.1"/>
    </source>
</evidence>
<feature type="region of interest" description="Disordered" evidence="1">
    <location>
        <begin position="1"/>
        <end position="87"/>
    </location>
</feature>
<protein>
    <submittedName>
        <fullName evidence="2">Uncharacterized protein</fullName>
    </submittedName>
</protein>
<reference evidence="2" key="1">
    <citation type="journal article" date="2020" name="Phytopathology">
        <title>Genome Sequence Resources of Colletotrichum truncatum, C. plurivorum, C. musicola, and C. sojae: Four Species Pathogenic to Soybean (Glycine max).</title>
        <authorList>
            <person name="Rogerio F."/>
            <person name="Boufleur T.R."/>
            <person name="Ciampi-Guillardi M."/>
            <person name="Sukno S.A."/>
            <person name="Thon M.R."/>
            <person name="Massola Junior N.S."/>
            <person name="Baroncelli R."/>
        </authorList>
    </citation>
    <scope>NUCLEOTIDE SEQUENCE</scope>
    <source>
        <strain evidence="2">LFN00145</strain>
    </source>
</reference>
<accession>A0A8H6KUA4</accession>
<gene>
    <name evidence="2" type="ORF">CPLU01_03029</name>
</gene>
<evidence type="ECO:0000313" key="3">
    <source>
        <dbReference type="Proteomes" id="UP000654918"/>
    </source>
</evidence>
<dbReference type="Proteomes" id="UP000654918">
    <property type="component" value="Unassembled WGS sequence"/>
</dbReference>
<comment type="caution">
    <text evidence="2">The sequence shown here is derived from an EMBL/GenBank/DDBJ whole genome shotgun (WGS) entry which is preliminary data.</text>
</comment>
<name>A0A8H6KUA4_9PEZI</name>
<dbReference type="AlphaFoldDB" id="A0A8H6KUA4"/>